<keyword evidence="3" id="KW-1185">Reference proteome</keyword>
<organism evidence="2 3">
    <name type="scientific">Lates japonicus</name>
    <name type="common">Japanese lates</name>
    <dbReference type="NCBI Taxonomy" id="270547"/>
    <lineage>
        <taxon>Eukaryota</taxon>
        <taxon>Metazoa</taxon>
        <taxon>Chordata</taxon>
        <taxon>Craniata</taxon>
        <taxon>Vertebrata</taxon>
        <taxon>Euteleostomi</taxon>
        <taxon>Actinopterygii</taxon>
        <taxon>Neopterygii</taxon>
        <taxon>Teleostei</taxon>
        <taxon>Neoteleostei</taxon>
        <taxon>Acanthomorphata</taxon>
        <taxon>Carangaria</taxon>
        <taxon>Carangaria incertae sedis</taxon>
        <taxon>Centropomidae</taxon>
        <taxon>Lates</taxon>
    </lineage>
</organism>
<proteinExistence type="predicted"/>
<gene>
    <name evidence="2" type="ORF">AKAME5_002491000</name>
</gene>
<name>A0AAD3NJD7_LATJO</name>
<dbReference type="AlphaFoldDB" id="A0AAD3NJD7"/>
<dbReference type="Proteomes" id="UP001279410">
    <property type="component" value="Unassembled WGS sequence"/>
</dbReference>
<feature type="compositionally biased region" description="Acidic residues" evidence="1">
    <location>
        <begin position="148"/>
        <end position="158"/>
    </location>
</feature>
<reference evidence="2" key="1">
    <citation type="submission" date="2022-08" db="EMBL/GenBank/DDBJ databases">
        <title>Genome sequencing of akame (Lates japonicus).</title>
        <authorList>
            <person name="Hashiguchi Y."/>
            <person name="Takahashi H."/>
        </authorList>
    </citation>
    <scope>NUCLEOTIDE SEQUENCE</scope>
    <source>
        <strain evidence="2">Kochi</strain>
    </source>
</reference>
<protein>
    <submittedName>
        <fullName evidence="2">Sialic acid-binding Ig-like lectin 11</fullName>
    </submittedName>
</protein>
<feature type="region of interest" description="Disordered" evidence="1">
    <location>
        <begin position="143"/>
        <end position="188"/>
    </location>
</feature>
<accession>A0AAD3NJD7</accession>
<comment type="caution">
    <text evidence="2">The sequence shown here is derived from an EMBL/GenBank/DDBJ whole genome shotgun (WGS) entry which is preliminary data.</text>
</comment>
<evidence type="ECO:0000313" key="3">
    <source>
        <dbReference type="Proteomes" id="UP001279410"/>
    </source>
</evidence>
<sequence length="200" mass="22236">MTHPAAVSFSVAHYARSLSPVASSHHVPLGRNRSPSLCMVLSLKQDSDRPPHSASQTAAATKKHSDRQNIIIYDGQAVEDDQTHGPEQAEDVVEEKTAPELNSESKDVEYANIDFSLLKRRSPTEAARKHESTETEYAEIKKAVKEEREDDGQEEGEMLEGKEEEAMIEENEETNHGGPEKEEGEDMAVYSNVKDIMGEM</sequence>
<evidence type="ECO:0000313" key="2">
    <source>
        <dbReference type="EMBL" id="GLD73585.1"/>
    </source>
</evidence>
<evidence type="ECO:0000256" key="1">
    <source>
        <dbReference type="SAM" id="MobiDB-lite"/>
    </source>
</evidence>
<feature type="compositionally biased region" description="Basic and acidic residues" evidence="1">
    <location>
        <begin position="94"/>
        <end position="107"/>
    </location>
</feature>
<dbReference type="EMBL" id="BRZM01001674">
    <property type="protein sequence ID" value="GLD73585.1"/>
    <property type="molecule type" value="Genomic_DNA"/>
</dbReference>
<feature type="region of interest" description="Disordered" evidence="1">
    <location>
        <begin position="45"/>
        <end position="107"/>
    </location>
</feature>